<dbReference type="PRINTS" id="PR01486">
    <property type="entry name" value="PHPHLIPASEA1"/>
</dbReference>
<protein>
    <recommendedName>
        <fullName evidence="15">Phospholipase A1</fullName>
        <ecNumber evidence="15">3.1.1.32</ecNumber>
        <ecNumber evidence="15">3.1.1.4</ecNumber>
    </recommendedName>
    <alternativeName>
        <fullName evidence="15">Phosphatidylcholine 1-acylhydrolase</fullName>
    </alternativeName>
</protein>
<evidence type="ECO:0000256" key="12">
    <source>
        <dbReference type="ARBA" id="ARBA00023098"/>
    </source>
</evidence>
<keyword evidence="14 15" id="KW-0998">Cell outer membrane</keyword>
<keyword evidence="9 15" id="KW-0378">Hydrolase</keyword>
<evidence type="ECO:0000256" key="2">
    <source>
        <dbReference type="ARBA" id="ARBA00001604"/>
    </source>
</evidence>
<evidence type="ECO:0000256" key="3">
    <source>
        <dbReference type="ARBA" id="ARBA00010525"/>
    </source>
</evidence>
<reference evidence="16 17" key="1">
    <citation type="submission" date="2020-08" db="EMBL/GenBank/DDBJ databases">
        <title>Novel species isolated from subtropical streams in China.</title>
        <authorList>
            <person name="Lu H."/>
        </authorList>
    </citation>
    <scope>NUCLEOTIDE SEQUENCE [LARGE SCALE GENOMIC DNA]</scope>
    <source>
        <strain evidence="16 17">NL8W</strain>
    </source>
</reference>
<keyword evidence="8 15" id="KW-0732">Signal</keyword>
<comment type="caution">
    <text evidence="16">The sequence shown here is derived from an EMBL/GenBank/DDBJ whole genome shotgun (WGS) entry which is preliminary data.</text>
</comment>
<evidence type="ECO:0000256" key="6">
    <source>
        <dbReference type="ARBA" id="ARBA00022692"/>
    </source>
</evidence>
<dbReference type="PANTHER" id="PTHR40457:SF1">
    <property type="entry name" value="PHOSPHOLIPASE A1"/>
    <property type="match status" value="1"/>
</dbReference>
<keyword evidence="7 15" id="KW-0479">Metal-binding</keyword>
<keyword evidence="5" id="KW-1134">Transmembrane beta strand</keyword>
<organism evidence="16 17">
    <name type="scientific">Undibacterium umbellatum</name>
    <dbReference type="NCBI Taxonomy" id="2762300"/>
    <lineage>
        <taxon>Bacteria</taxon>
        <taxon>Pseudomonadati</taxon>
        <taxon>Pseudomonadota</taxon>
        <taxon>Betaproteobacteria</taxon>
        <taxon>Burkholderiales</taxon>
        <taxon>Oxalobacteraceae</taxon>
        <taxon>Undibacterium</taxon>
    </lineage>
</organism>
<dbReference type="EC" id="3.1.1.4" evidence="15"/>
<evidence type="ECO:0000256" key="10">
    <source>
        <dbReference type="ARBA" id="ARBA00022837"/>
    </source>
</evidence>
<accession>A0ABR6Z5J6</accession>
<sequence length="347" mass="38941">MPAHLKKIILPLFILSPALFGQAQASDIEQQMLRCSVLGDASVRLSCFDALAKAPTPVEAEKPIAKAEALQETVAPEQPTETAPEMSRMVQRWELDAASKRGKFVFRPHHDNYLLLANYSNASNDEPFKKFTPAGVKSKHVELTYQLSMKMKLAEEVGSSPVDVWVAYTQQSFWQAYNRSASSPFRETNYQPEVMAMIPINKGIGDLNIRYLNFGLVHQSNGQTSTLSRSWNRIYAELGVEHGNFSFGTRVWRRLDNARSDNDNIDIIDYMGHGDIHATYREKGGREFSLTARRNFNTGHGALQASLAMPITTNLKAYFQIFSGYGQSLIDYNHSQKSIGAGFMVDF</sequence>
<evidence type="ECO:0000256" key="15">
    <source>
        <dbReference type="RuleBase" id="RU366027"/>
    </source>
</evidence>
<feature type="signal peptide" evidence="15">
    <location>
        <begin position="1"/>
        <end position="25"/>
    </location>
</feature>
<dbReference type="Pfam" id="PF02253">
    <property type="entry name" value="PLA1"/>
    <property type="match status" value="1"/>
</dbReference>
<evidence type="ECO:0000256" key="4">
    <source>
        <dbReference type="ARBA" id="ARBA00011702"/>
    </source>
</evidence>
<gene>
    <name evidence="16" type="ORF">H8L47_05735</name>
</gene>
<name>A0ABR6Z5J6_9BURK</name>
<evidence type="ECO:0000256" key="1">
    <source>
        <dbReference type="ARBA" id="ARBA00000111"/>
    </source>
</evidence>
<dbReference type="SUPFAM" id="SSF56931">
    <property type="entry name" value="Outer membrane phospholipase A (OMPLA)"/>
    <property type="match status" value="1"/>
</dbReference>
<keyword evidence="13" id="KW-0472">Membrane</keyword>
<comment type="function">
    <text evidence="15">Hydrolysis of phosphatidylcholine with phospholipase A2 (EC 3.1.1.4) and phospholipase A1 (EC 3.1.1.32) activities.</text>
</comment>
<evidence type="ECO:0000256" key="13">
    <source>
        <dbReference type="ARBA" id="ARBA00023136"/>
    </source>
</evidence>
<evidence type="ECO:0000256" key="11">
    <source>
        <dbReference type="ARBA" id="ARBA00022963"/>
    </source>
</evidence>
<comment type="subunit">
    <text evidence="4 15">Homodimer; dimerization is reversible, and the dimeric form is the active one.</text>
</comment>
<proteinExistence type="inferred from homology"/>
<comment type="cofactor">
    <cofactor evidence="15">
        <name>Ca(2+)</name>
        <dbReference type="ChEBI" id="CHEBI:29108"/>
    </cofactor>
    <text evidence="15">Binds 1 Ca(2+) ion per monomer. In the dimeric form the Ca(2+) is bound by different amino acids with binding of each Ca(2+) shared with ligands coming from each monomer. The Ca(2+) ion may have a role in catalysis.</text>
</comment>
<evidence type="ECO:0000256" key="5">
    <source>
        <dbReference type="ARBA" id="ARBA00022452"/>
    </source>
</evidence>
<dbReference type="CDD" id="cd00541">
    <property type="entry name" value="OMPLA"/>
    <property type="match status" value="1"/>
</dbReference>
<dbReference type="PANTHER" id="PTHR40457">
    <property type="entry name" value="PHOSPHOLIPASE A1"/>
    <property type="match status" value="1"/>
</dbReference>
<comment type="catalytic activity">
    <reaction evidence="1 15">
        <text>a 1,2-diacyl-sn-glycero-3-phosphocholine + H2O = a 2-acyl-sn-glycero-3-phosphocholine + a fatty acid + H(+)</text>
        <dbReference type="Rhea" id="RHEA:18689"/>
        <dbReference type="ChEBI" id="CHEBI:15377"/>
        <dbReference type="ChEBI" id="CHEBI:15378"/>
        <dbReference type="ChEBI" id="CHEBI:28868"/>
        <dbReference type="ChEBI" id="CHEBI:57643"/>
        <dbReference type="ChEBI" id="CHEBI:57875"/>
        <dbReference type="EC" id="3.1.1.32"/>
    </reaction>
</comment>
<evidence type="ECO:0000256" key="14">
    <source>
        <dbReference type="ARBA" id="ARBA00023237"/>
    </source>
</evidence>
<comment type="subcellular location">
    <subcellularLocation>
        <location evidence="15">Cell outer membrane</location>
        <topology evidence="15">Multi-pass membrane protein</topology>
    </subcellularLocation>
    <text evidence="15">One of the very few enzymes located there.</text>
</comment>
<comment type="similarity">
    <text evidence="3 15">Belongs to the phospholipase A1 family.</text>
</comment>
<keyword evidence="11 15" id="KW-0442">Lipid degradation</keyword>
<evidence type="ECO:0000256" key="7">
    <source>
        <dbReference type="ARBA" id="ARBA00022723"/>
    </source>
</evidence>
<keyword evidence="6" id="KW-0812">Transmembrane</keyword>
<evidence type="ECO:0000256" key="9">
    <source>
        <dbReference type="ARBA" id="ARBA00022801"/>
    </source>
</evidence>
<dbReference type="Proteomes" id="UP000646911">
    <property type="component" value="Unassembled WGS sequence"/>
</dbReference>
<evidence type="ECO:0000313" key="17">
    <source>
        <dbReference type="Proteomes" id="UP000646911"/>
    </source>
</evidence>
<evidence type="ECO:0000313" key="16">
    <source>
        <dbReference type="EMBL" id="MBC3907057.1"/>
    </source>
</evidence>
<keyword evidence="17" id="KW-1185">Reference proteome</keyword>
<dbReference type="Gene3D" id="2.40.230.10">
    <property type="entry name" value="Phospholipase A1"/>
    <property type="match status" value="1"/>
</dbReference>
<keyword evidence="10 15" id="KW-0106">Calcium</keyword>
<dbReference type="EC" id="3.1.1.32" evidence="15"/>
<keyword evidence="12 15" id="KW-0443">Lipid metabolism</keyword>
<feature type="chain" id="PRO_5044980840" description="Phospholipase A1" evidence="15">
    <location>
        <begin position="26"/>
        <end position="347"/>
    </location>
</feature>
<dbReference type="InterPro" id="IPR036541">
    <property type="entry name" value="PLipase_A1_sf"/>
</dbReference>
<evidence type="ECO:0000256" key="8">
    <source>
        <dbReference type="ARBA" id="ARBA00022729"/>
    </source>
</evidence>
<dbReference type="InterPro" id="IPR003187">
    <property type="entry name" value="PLipase_A1"/>
</dbReference>
<comment type="catalytic activity">
    <reaction evidence="2 15">
        <text>a 1,2-diacyl-sn-glycero-3-phosphocholine + H2O = a 1-acyl-sn-glycero-3-phosphocholine + a fatty acid + H(+)</text>
        <dbReference type="Rhea" id="RHEA:15801"/>
        <dbReference type="ChEBI" id="CHEBI:15377"/>
        <dbReference type="ChEBI" id="CHEBI:15378"/>
        <dbReference type="ChEBI" id="CHEBI:28868"/>
        <dbReference type="ChEBI" id="CHEBI:57643"/>
        <dbReference type="ChEBI" id="CHEBI:58168"/>
        <dbReference type="EC" id="3.1.1.4"/>
    </reaction>
</comment>
<dbReference type="EMBL" id="JACOFX010000002">
    <property type="protein sequence ID" value="MBC3907057.1"/>
    <property type="molecule type" value="Genomic_DNA"/>
</dbReference>